<name>A0A5S6QAQ2_TRIMR</name>
<reference evidence="2" key="1">
    <citation type="submission" date="2019-12" db="UniProtKB">
        <authorList>
            <consortium name="WormBaseParasite"/>
        </authorList>
    </citation>
    <scope>IDENTIFICATION</scope>
</reference>
<dbReference type="WBParaSite" id="TMUE_1000004042.1">
    <property type="protein sequence ID" value="TMUE_1000004042.1"/>
    <property type="gene ID" value="WBGene00294985"/>
</dbReference>
<keyword evidence="1" id="KW-1185">Reference proteome</keyword>
<proteinExistence type="predicted"/>
<dbReference type="Proteomes" id="UP000046395">
    <property type="component" value="Unassembled WGS sequence"/>
</dbReference>
<accession>A0A5S6QAQ2</accession>
<evidence type="ECO:0000313" key="1">
    <source>
        <dbReference type="Proteomes" id="UP000046395"/>
    </source>
</evidence>
<organism evidence="1 2">
    <name type="scientific">Trichuris muris</name>
    <name type="common">Mouse whipworm</name>
    <dbReference type="NCBI Taxonomy" id="70415"/>
    <lineage>
        <taxon>Eukaryota</taxon>
        <taxon>Metazoa</taxon>
        <taxon>Ecdysozoa</taxon>
        <taxon>Nematoda</taxon>
        <taxon>Enoplea</taxon>
        <taxon>Dorylaimia</taxon>
        <taxon>Trichinellida</taxon>
        <taxon>Trichuridae</taxon>
        <taxon>Trichuris</taxon>
    </lineage>
</organism>
<evidence type="ECO:0000313" key="2">
    <source>
        <dbReference type="WBParaSite" id="TMUE_1000004042.1"/>
    </source>
</evidence>
<dbReference type="AlphaFoldDB" id="A0A5S6QAQ2"/>
<sequence length="111" mass="12996">MNLQLQGDNVNLISTKTLVCSFITKLVTFKNNFARGELRLFPKLFEINEEAKIRDEDIDILLAWKSLLGSSIHFQEELVQLQCNEELKSKFKNGYQAFWLQKKIPSLYTRL</sequence>
<protein>
    <submittedName>
        <fullName evidence="2">Uncharacterized protein</fullName>
    </submittedName>
</protein>